<evidence type="ECO:0000256" key="2">
    <source>
        <dbReference type="ARBA" id="ARBA00022692"/>
    </source>
</evidence>
<dbReference type="PANTHER" id="PTHR38480:SF1">
    <property type="entry name" value="SLR0254 PROTEIN"/>
    <property type="match status" value="1"/>
</dbReference>
<keyword evidence="4 5" id="KW-0472">Membrane</keyword>
<keyword evidence="2 5" id="KW-0812">Transmembrane</keyword>
<comment type="subcellular location">
    <subcellularLocation>
        <location evidence="1">Membrane</location>
        <topology evidence="1">Multi-pass membrane protein</topology>
    </subcellularLocation>
</comment>
<organism evidence="7 8">
    <name type="scientific">Spongiivirga citrea</name>
    <dbReference type="NCBI Taxonomy" id="1481457"/>
    <lineage>
        <taxon>Bacteria</taxon>
        <taxon>Pseudomonadati</taxon>
        <taxon>Bacteroidota</taxon>
        <taxon>Flavobacteriia</taxon>
        <taxon>Flavobacteriales</taxon>
        <taxon>Flavobacteriaceae</taxon>
        <taxon>Spongiivirga</taxon>
    </lineage>
</organism>
<evidence type="ECO:0000259" key="6">
    <source>
        <dbReference type="Pfam" id="PF06271"/>
    </source>
</evidence>
<comment type="caution">
    <text evidence="7">The sequence shown here is derived from an EMBL/GenBank/DDBJ whole genome shotgun (WGS) entry which is preliminary data.</text>
</comment>
<keyword evidence="8" id="KW-1185">Reference proteome</keyword>
<feature type="transmembrane region" description="Helical" evidence="5">
    <location>
        <begin position="25"/>
        <end position="47"/>
    </location>
</feature>
<gene>
    <name evidence="7" type="ORF">GWK10_02535</name>
</gene>
<evidence type="ECO:0000256" key="5">
    <source>
        <dbReference type="SAM" id="Phobius"/>
    </source>
</evidence>
<sequence length="247" mass="28360">MSELQVNTTQNVNLNFTAATVGHRILAFIIDFLIIGAYVFISLYLLFNVFNFDSWTSDWDGWSKGTVVTIVLLPAIFHTLLFEMLLEGQTVGKRVMKVKVIKIDGYQAGFADYIVRWMFRTVEIYLGSGIIGMLAIVFNDKNRRLGDIAAGTAVIRLKNDINISHTILEEIHEQYQPMFPSVIRLSDRDATIIKDSYLIAKKNNDLNTIVKLRKKIEEVIDVKNTLSSDYHFIDTILKDYNFYTQQM</sequence>
<name>A0A6M0CKV0_9FLAO</name>
<dbReference type="PANTHER" id="PTHR38480">
    <property type="entry name" value="SLR0254 PROTEIN"/>
    <property type="match status" value="1"/>
</dbReference>
<dbReference type="Proteomes" id="UP000474296">
    <property type="component" value="Unassembled WGS sequence"/>
</dbReference>
<dbReference type="RefSeq" id="WP_164029321.1">
    <property type="nucleotide sequence ID" value="NZ_JAABOQ010000001.1"/>
</dbReference>
<evidence type="ECO:0000313" key="8">
    <source>
        <dbReference type="Proteomes" id="UP000474296"/>
    </source>
</evidence>
<feature type="transmembrane region" description="Helical" evidence="5">
    <location>
        <begin position="67"/>
        <end position="86"/>
    </location>
</feature>
<evidence type="ECO:0000313" key="7">
    <source>
        <dbReference type="EMBL" id="NER16067.1"/>
    </source>
</evidence>
<evidence type="ECO:0000256" key="1">
    <source>
        <dbReference type="ARBA" id="ARBA00004141"/>
    </source>
</evidence>
<evidence type="ECO:0000256" key="3">
    <source>
        <dbReference type="ARBA" id="ARBA00022989"/>
    </source>
</evidence>
<dbReference type="Pfam" id="PF06271">
    <property type="entry name" value="RDD"/>
    <property type="match status" value="1"/>
</dbReference>
<accession>A0A6M0CKV0</accession>
<reference evidence="7 8" key="1">
    <citation type="submission" date="2020-01" db="EMBL/GenBank/DDBJ databases">
        <title>Spongiivirga citrea KCTC 32990T.</title>
        <authorList>
            <person name="Wang G."/>
        </authorList>
    </citation>
    <scope>NUCLEOTIDE SEQUENCE [LARGE SCALE GENOMIC DNA]</scope>
    <source>
        <strain evidence="7 8">KCTC 32990</strain>
    </source>
</reference>
<dbReference type="InterPro" id="IPR010432">
    <property type="entry name" value="RDD"/>
</dbReference>
<proteinExistence type="predicted"/>
<protein>
    <submittedName>
        <fullName evidence="7">RDD family protein</fullName>
    </submittedName>
</protein>
<dbReference type="GO" id="GO:0016020">
    <property type="term" value="C:membrane"/>
    <property type="evidence" value="ECO:0007669"/>
    <property type="project" value="UniProtKB-SubCell"/>
</dbReference>
<feature type="domain" description="RDD" evidence="6">
    <location>
        <begin position="19"/>
        <end position="151"/>
    </location>
</feature>
<evidence type="ECO:0000256" key="4">
    <source>
        <dbReference type="ARBA" id="ARBA00023136"/>
    </source>
</evidence>
<dbReference type="AlphaFoldDB" id="A0A6M0CKV0"/>
<keyword evidence="3 5" id="KW-1133">Transmembrane helix</keyword>
<dbReference type="EMBL" id="JAABOQ010000001">
    <property type="protein sequence ID" value="NER16067.1"/>
    <property type="molecule type" value="Genomic_DNA"/>
</dbReference>